<organism evidence="3 4">
    <name type="scientific">Penicillium antarcticum</name>
    <dbReference type="NCBI Taxonomy" id="416450"/>
    <lineage>
        <taxon>Eukaryota</taxon>
        <taxon>Fungi</taxon>
        <taxon>Dikarya</taxon>
        <taxon>Ascomycota</taxon>
        <taxon>Pezizomycotina</taxon>
        <taxon>Eurotiomycetes</taxon>
        <taxon>Eurotiomycetidae</taxon>
        <taxon>Eurotiales</taxon>
        <taxon>Aspergillaceae</taxon>
        <taxon>Penicillium</taxon>
    </lineage>
</organism>
<dbReference type="Proteomes" id="UP000191672">
    <property type="component" value="Unassembled WGS sequence"/>
</dbReference>
<sequence length="1110" mass="128626">MPPISSQRRAVTEENSSLSDEDVGFLYQVISDAETKPSVDLLPFRALFEAYDEVIAQHNRDHGVDADPGHACLRFLFKMGNKDVPGKTLFDKFENLLQQMNIAIKFDFGDGDDETDHYTNYTVDDTPSEVEQNHSPITNGVTPTPKRRASFNTTVDIGEDATQRSFINRPSSRSSMSRLDVGKPEFQKPKLSPTPNPDFGPNRSPDRTQLISQFLDVGRRLLSRFDGVENKVPVKEDPPLTNGLTNGVVARSAVARDRSKRAAEASRSRSSSHQQRPPLPDSSATESEDAQSILSEGPEHDSFEKEEVPPEYVYRPQLSDLLRDASTFNMYRQRSICRRILSVWFKKAFQARQTRQTRETIAINYDRGLLTRQAFEPWRGIIQDKRHSAQTERFFKHLEERATRARDLYLMTKAFSHWAQLTSDEVARTSAARRHVLGVKYFNAWREITAVNELKAQRFALRRPLNTWRKKLQDLKAAEAQAVASREAKMQKASFWHWWWCFCDRRVLELSDYRLKRRSLLAWLRKFRNNRERDHDIDLQNRRSSLKSVLQVWSQHSKTIASAEQYFQNSRRQHTLKDTFDEWRLQSRLAPAGSRVSEMVDTRIVRNALSQWIGKAQMAKQAEEMDRIRVQHNAWTSWNDTLRCLALQARIDERLKMEAMYKWILMERFELMRRIREQRIKREVFFRFVTNTRGTYTRLLFHAEVLEDNRAEDLVRSKFAIWRDQLQLQREREYVASEFYAPRLAAESLAIWQSKHKQVLKMEGWANDARYYFLVKRNMKQWHQAKVDSGKRRRQEAYAKVRRRIKVNLASKALAAWASKTRIILEMEQQASAVDRDKLLTDTSEIFVQWHEKTTKRLQDVQDADNSYFRQVAFDQLMQMSETFVIRREMEDQADNVLRLHVLRQSAASLRKMSLRIFQIGSTAETAEAMRERNLRKHSRNMFRNWVDNARMKLEARDSAGPPMTPGPSTTPARVPNFGEVNSAGSALFDPWYQDEAETPFKLSDFTNTSQEPVSATPLATPSFTASPSKRAARARALAQMSTTPATPLRTPFASRLLRAGTTTGQITSSIRPRTGRRTSVGNSVRFVDDEPPESPTDGRRSANRRPLPS</sequence>
<feature type="compositionally biased region" description="Basic and acidic residues" evidence="1">
    <location>
        <begin position="254"/>
        <end position="267"/>
    </location>
</feature>
<gene>
    <name evidence="3" type="ORF">PENANT_c037G10135</name>
</gene>
<feature type="region of interest" description="Disordered" evidence="1">
    <location>
        <begin position="160"/>
        <end position="207"/>
    </location>
</feature>
<dbReference type="InterPro" id="IPR013665">
    <property type="entry name" value="Sfi1_dom"/>
</dbReference>
<dbReference type="AlphaFoldDB" id="A0A1V6PUZ8"/>
<feature type="region of interest" description="Disordered" evidence="1">
    <location>
        <begin position="231"/>
        <end position="309"/>
    </location>
</feature>
<protein>
    <recommendedName>
        <fullName evidence="2">Sfi1 spindle body domain-containing protein</fullName>
    </recommendedName>
</protein>
<feature type="region of interest" description="Disordered" evidence="1">
    <location>
        <begin position="1061"/>
        <end position="1110"/>
    </location>
</feature>
<evidence type="ECO:0000313" key="4">
    <source>
        <dbReference type="Proteomes" id="UP000191672"/>
    </source>
</evidence>
<feature type="region of interest" description="Disordered" evidence="1">
    <location>
        <begin position="1008"/>
        <end position="1027"/>
    </location>
</feature>
<feature type="compositionally biased region" description="Basic and acidic residues" evidence="1">
    <location>
        <begin position="297"/>
        <end position="308"/>
    </location>
</feature>
<proteinExistence type="predicted"/>
<dbReference type="Pfam" id="PF08457">
    <property type="entry name" value="Sfi1"/>
    <property type="match status" value="1"/>
</dbReference>
<evidence type="ECO:0000259" key="2">
    <source>
        <dbReference type="Pfam" id="PF08457"/>
    </source>
</evidence>
<dbReference type="EMBL" id="MDYN01000037">
    <property type="protein sequence ID" value="OQD80316.1"/>
    <property type="molecule type" value="Genomic_DNA"/>
</dbReference>
<comment type="caution">
    <text evidence="3">The sequence shown here is derived from an EMBL/GenBank/DDBJ whole genome shotgun (WGS) entry which is preliminary data.</text>
</comment>
<accession>A0A1V6PUZ8</accession>
<feature type="domain" description="Sfi1 spindle body" evidence="2">
    <location>
        <begin position="382"/>
        <end position="949"/>
    </location>
</feature>
<feature type="compositionally biased region" description="Polar residues" evidence="1">
    <location>
        <begin position="1061"/>
        <end position="1083"/>
    </location>
</feature>
<dbReference type="STRING" id="416450.A0A1V6PUZ8"/>
<evidence type="ECO:0000313" key="3">
    <source>
        <dbReference type="EMBL" id="OQD80316.1"/>
    </source>
</evidence>
<keyword evidence="4" id="KW-1185">Reference proteome</keyword>
<evidence type="ECO:0000256" key="1">
    <source>
        <dbReference type="SAM" id="MobiDB-lite"/>
    </source>
</evidence>
<feature type="compositionally biased region" description="Polar residues" evidence="1">
    <location>
        <begin position="124"/>
        <end position="142"/>
    </location>
</feature>
<dbReference type="OrthoDB" id="5215300at2759"/>
<feature type="region of interest" description="Disordered" evidence="1">
    <location>
        <begin position="124"/>
        <end position="148"/>
    </location>
</feature>
<reference evidence="4" key="1">
    <citation type="journal article" date="2017" name="Nat. Microbiol.">
        <title>Global analysis of biosynthetic gene clusters reveals vast potential of secondary metabolite production in Penicillium species.</title>
        <authorList>
            <person name="Nielsen J.C."/>
            <person name="Grijseels S."/>
            <person name="Prigent S."/>
            <person name="Ji B."/>
            <person name="Dainat J."/>
            <person name="Nielsen K.F."/>
            <person name="Frisvad J.C."/>
            <person name="Workman M."/>
            <person name="Nielsen J."/>
        </authorList>
    </citation>
    <scope>NUCLEOTIDE SEQUENCE [LARGE SCALE GENOMIC DNA]</scope>
    <source>
        <strain evidence="4">IBT 31811</strain>
    </source>
</reference>
<feature type="compositionally biased region" description="Polar residues" evidence="1">
    <location>
        <begin position="282"/>
        <end position="294"/>
    </location>
</feature>
<feature type="compositionally biased region" description="Polar residues" evidence="1">
    <location>
        <begin position="163"/>
        <end position="177"/>
    </location>
</feature>
<name>A0A1V6PUZ8_9EURO</name>